<organism evidence="1">
    <name type="scientific">Anguilla anguilla</name>
    <name type="common">European freshwater eel</name>
    <name type="synonym">Muraena anguilla</name>
    <dbReference type="NCBI Taxonomy" id="7936"/>
    <lineage>
        <taxon>Eukaryota</taxon>
        <taxon>Metazoa</taxon>
        <taxon>Chordata</taxon>
        <taxon>Craniata</taxon>
        <taxon>Vertebrata</taxon>
        <taxon>Euteleostomi</taxon>
        <taxon>Actinopterygii</taxon>
        <taxon>Neopterygii</taxon>
        <taxon>Teleostei</taxon>
        <taxon>Anguilliformes</taxon>
        <taxon>Anguillidae</taxon>
        <taxon>Anguilla</taxon>
    </lineage>
</organism>
<accession>A0A0E9U3E3</accession>
<reference evidence="1" key="1">
    <citation type="submission" date="2014-11" db="EMBL/GenBank/DDBJ databases">
        <authorList>
            <person name="Amaro Gonzalez C."/>
        </authorList>
    </citation>
    <scope>NUCLEOTIDE SEQUENCE</scope>
</reference>
<evidence type="ECO:0000313" key="1">
    <source>
        <dbReference type="EMBL" id="JAH59720.1"/>
    </source>
</evidence>
<protein>
    <submittedName>
        <fullName evidence="1">Uncharacterized protein</fullName>
    </submittedName>
</protein>
<dbReference type="EMBL" id="GBXM01048857">
    <property type="protein sequence ID" value="JAH59720.1"/>
    <property type="molecule type" value="Transcribed_RNA"/>
</dbReference>
<name>A0A0E9U3E3_ANGAN</name>
<proteinExistence type="predicted"/>
<reference evidence="1" key="2">
    <citation type="journal article" date="2015" name="Fish Shellfish Immunol.">
        <title>Early steps in the European eel (Anguilla anguilla)-Vibrio vulnificus interaction in the gills: Role of the RtxA13 toxin.</title>
        <authorList>
            <person name="Callol A."/>
            <person name="Pajuelo D."/>
            <person name="Ebbesson L."/>
            <person name="Teles M."/>
            <person name="MacKenzie S."/>
            <person name="Amaro C."/>
        </authorList>
    </citation>
    <scope>NUCLEOTIDE SEQUENCE</scope>
</reference>
<dbReference type="AlphaFoldDB" id="A0A0E9U3E3"/>
<sequence length="19" mass="2003">MKEILTGAEQAIVCSIIPS</sequence>